<evidence type="ECO:0000313" key="2">
    <source>
        <dbReference type="EMBL" id="GAG15513.1"/>
    </source>
</evidence>
<name>X0VSU7_9ZZZZ</name>
<organism evidence="2">
    <name type="scientific">marine sediment metagenome</name>
    <dbReference type="NCBI Taxonomy" id="412755"/>
    <lineage>
        <taxon>unclassified sequences</taxon>
        <taxon>metagenomes</taxon>
        <taxon>ecological metagenomes</taxon>
    </lineage>
</organism>
<gene>
    <name evidence="2" type="ORF">S01H1_56037</name>
</gene>
<feature type="transmembrane region" description="Helical" evidence="1">
    <location>
        <begin position="25"/>
        <end position="44"/>
    </location>
</feature>
<protein>
    <submittedName>
        <fullName evidence="2">Uncharacterized protein</fullName>
    </submittedName>
</protein>
<reference evidence="2" key="1">
    <citation type="journal article" date="2014" name="Front. Microbiol.">
        <title>High frequency of phylogenetically diverse reductive dehalogenase-homologous genes in deep subseafloor sedimentary metagenomes.</title>
        <authorList>
            <person name="Kawai M."/>
            <person name="Futagami T."/>
            <person name="Toyoda A."/>
            <person name="Takaki Y."/>
            <person name="Nishi S."/>
            <person name="Hori S."/>
            <person name="Arai W."/>
            <person name="Tsubouchi T."/>
            <person name="Morono Y."/>
            <person name="Uchiyama I."/>
            <person name="Ito T."/>
            <person name="Fujiyama A."/>
            <person name="Inagaki F."/>
            <person name="Takami H."/>
        </authorList>
    </citation>
    <scope>NUCLEOTIDE SEQUENCE</scope>
    <source>
        <strain evidence="2">Expedition CK06-06</strain>
    </source>
</reference>
<dbReference type="AlphaFoldDB" id="X0VSU7"/>
<evidence type="ECO:0000256" key="1">
    <source>
        <dbReference type="SAM" id="Phobius"/>
    </source>
</evidence>
<keyword evidence="1" id="KW-1133">Transmembrane helix</keyword>
<accession>X0VSU7</accession>
<feature type="non-terminal residue" evidence="2">
    <location>
        <position position="1"/>
    </location>
</feature>
<dbReference type="EMBL" id="BARS01036459">
    <property type="protein sequence ID" value="GAG15513.1"/>
    <property type="molecule type" value="Genomic_DNA"/>
</dbReference>
<proteinExistence type="predicted"/>
<sequence>TNKMIYDKLEIIEERLGKLTGKVKLNSAIIGVIILILVAIISRIV</sequence>
<keyword evidence="1" id="KW-0812">Transmembrane</keyword>
<keyword evidence="1" id="KW-0472">Membrane</keyword>
<comment type="caution">
    <text evidence="2">The sequence shown here is derived from an EMBL/GenBank/DDBJ whole genome shotgun (WGS) entry which is preliminary data.</text>
</comment>